<dbReference type="InterPro" id="IPR035979">
    <property type="entry name" value="RBD_domain_sf"/>
</dbReference>
<dbReference type="SUPFAM" id="SSF54928">
    <property type="entry name" value="RNA-binding domain, RBD"/>
    <property type="match status" value="1"/>
</dbReference>
<dbReference type="OMA" id="RMMAPRR"/>
<dbReference type="GO" id="GO:0003723">
    <property type="term" value="F:RNA binding"/>
    <property type="evidence" value="ECO:0007669"/>
    <property type="project" value="UniProtKB-UniRule"/>
</dbReference>
<feature type="domain" description="RRM" evidence="3">
    <location>
        <begin position="81"/>
        <end position="159"/>
    </location>
</feature>
<feature type="compositionally biased region" description="Basic and acidic residues" evidence="2">
    <location>
        <begin position="270"/>
        <end position="282"/>
    </location>
</feature>
<dbReference type="InterPro" id="IPR050441">
    <property type="entry name" value="RBM"/>
</dbReference>
<dbReference type="Proteomes" id="UP000070444">
    <property type="component" value="Unassembled WGS sequence"/>
</dbReference>
<proteinExistence type="predicted"/>
<feature type="region of interest" description="Disordered" evidence="2">
    <location>
        <begin position="1"/>
        <end position="79"/>
    </location>
</feature>
<sequence>MSYQSDSLGGGDQNGSGYPDNSYDHQSSQLNRQGSDDQYPDSQNNYDSQRRSRTPPGAYEQNSERRPRGGSNMDDNTGDGTTLYISKLNLQTTESTLVEIFNKYGHIAKATLVVDPHTRDSRGFAFITYENAADADRAIADCNGLELESRNIVVEKSRRSRPRTPTPGRYIGSKPRNYDPRYNNRDVDRYNPDYHRMSYRRREFGYNGPYPGRDYRGRPRESYDRYPMYPPPPPPRGGDRYHEYDHRMMAPRRGPPMDPRQYPVPGGDRFPPRDRDRRDRGDGMPYNSHMERRPHYNMY</sequence>
<name>A0A137P1J8_CONC2</name>
<dbReference type="EMBL" id="KQ964562">
    <property type="protein sequence ID" value="KXN68754.1"/>
    <property type="molecule type" value="Genomic_DNA"/>
</dbReference>
<feature type="compositionally biased region" description="Basic and acidic residues" evidence="2">
    <location>
        <begin position="176"/>
        <end position="204"/>
    </location>
</feature>
<keyword evidence="1" id="KW-0694">RNA-binding</keyword>
<dbReference type="PANTHER" id="PTHR48034">
    <property type="entry name" value="TRANSFORMER-2 SEX-DETERMINING PROTEIN-RELATED"/>
    <property type="match status" value="1"/>
</dbReference>
<keyword evidence="5" id="KW-1185">Reference proteome</keyword>
<gene>
    <name evidence="4" type="ORF">CONCODRAFT_72020</name>
</gene>
<dbReference type="Gene3D" id="3.30.70.330">
    <property type="match status" value="1"/>
</dbReference>
<evidence type="ECO:0000313" key="5">
    <source>
        <dbReference type="Proteomes" id="UP000070444"/>
    </source>
</evidence>
<evidence type="ECO:0000259" key="3">
    <source>
        <dbReference type="PROSITE" id="PS50102"/>
    </source>
</evidence>
<dbReference type="OrthoDB" id="6159137at2759"/>
<feature type="compositionally biased region" description="Polar residues" evidence="2">
    <location>
        <begin position="24"/>
        <end position="33"/>
    </location>
</feature>
<organism evidence="4 5">
    <name type="scientific">Conidiobolus coronatus (strain ATCC 28846 / CBS 209.66 / NRRL 28638)</name>
    <name type="common">Delacroixia coronata</name>
    <dbReference type="NCBI Taxonomy" id="796925"/>
    <lineage>
        <taxon>Eukaryota</taxon>
        <taxon>Fungi</taxon>
        <taxon>Fungi incertae sedis</taxon>
        <taxon>Zoopagomycota</taxon>
        <taxon>Entomophthoromycotina</taxon>
        <taxon>Entomophthoromycetes</taxon>
        <taxon>Entomophthorales</taxon>
        <taxon>Ancylistaceae</taxon>
        <taxon>Conidiobolus</taxon>
    </lineage>
</organism>
<feature type="region of interest" description="Disordered" evidence="2">
    <location>
        <begin position="156"/>
        <end position="299"/>
    </location>
</feature>
<evidence type="ECO:0000313" key="4">
    <source>
        <dbReference type="EMBL" id="KXN68754.1"/>
    </source>
</evidence>
<dbReference type="PROSITE" id="PS50102">
    <property type="entry name" value="RRM"/>
    <property type="match status" value="1"/>
</dbReference>
<feature type="compositionally biased region" description="Basic and acidic residues" evidence="2">
    <location>
        <begin position="237"/>
        <end position="248"/>
    </location>
</feature>
<evidence type="ECO:0000256" key="1">
    <source>
        <dbReference type="PROSITE-ProRule" id="PRU00176"/>
    </source>
</evidence>
<feature type="compositionally biased region" description="Basic and acidic residues" evidence="2">
    <location>
        <begin position="289"/>
        <end position="299"/>
    </location>
</feature>
<evidence type="ECO:0000256" key="2">
    <source>
        <dbReference type="SAM" id="MobiDB-lite"/>
    </source>
</evidence>
<dbReference type="STRING" id="796925.A0A137P1J8"/>
<dbReference type="InterPro" id="IPR012677">
    <property type="entry name" value="Nucleotide-bd_a/b_plait_sf"/>
</dbReference>
<dbReference type="SMART" id="SM00360">
    <property type="entry name" value="RRM"/>
    <property type="match status" value="1"/>
</dbReference>
<accession>A0A137P1J8</accession>
<dbReference type="AlphaFoldDB" id="A0A137P1J8"/>
<dbReference type="InterPro" id="IPR000504">
    <property type="entry name" value="RRM_dom"/>
</dbReference>
<reference evidence="4 5" key="1">
    <citation type="journal article" date="2015" name="Genome Biol. Evol.">
        <title>Phylogenomic analyses indicate that early fungi evolved digesting cell walls of algal ancestors of land plants.</title>
        <authorList>
            <person name="Chang Y."/>
            <person name="Wang S."/>
            <person name="Sekimoto S."/>
            <person name="Aerts A.L."/>
            <person name="Choi C."/>
            <person name="Clum A."/>
            <person name="LaButti K.M."/>
            <person name="Lindquist E.A."/>
            <person name="Yee Ngan C."/>
            <person name="Ohm R.A."/>
            <person name="Salamov A.A."/>
            <person name="Grigoriev I.V."/>
            <person name="Spatafora J.W."/>
            <person name="Berbee M.L."/>
        </authorList>
    </citation>
    <scope>NUCLEOTIDE SEQUENCE [LARGE SCALE GENOMIC DNA]</scope>
    <source>
        <strain evidence="4 5">NRRL 28638</strain>
    </source>
</reference>
<protein>
    <submittedName>
        <fullName evidence="4">RNA-binding domain-containing protein</fullName>
    </submittedName>
</protein>
<feature type="compositionally biased region" description="Basic and acidic residues" evidence="2">
    <location>
        <begin position="213"/>
        <end position="224"/>
    </location>
</feature>
<dbReference type="Pfam" id="PF00076">
    <property type="entry name" value="RRM_1"/>
    <property type="match status" value="1"/>
</dbReference>